<keyword evidence="9" id="KW-1185">Reference proteome</keyword>
<feature type="chain" id="PRO_5009300895" evidence="5">
    <location>
        <begin position="23"/>
        <end position="332"/>
    </location>
</feature>
<comment type="similarity">
    <text evidence="2">Belongs to the membrane fusion protein (MFP) (TC 8.A.1) family.</text>
</comment>
<feature type="signal peptide" evidence="5">
    <location>
        <begin position="1"/>
        <end position="22"/>
    </location>
</feature>
<dbReference type="Gene3D" id="2.40.30.170">
    <property type="match status" value="1"/>
</dbReference>
<dbReference type="AlphaFoldDB" id="A0A1H9EM83"/>
<dbReference type="OrthoDB" id="7914255at2"/>
<keyword evidence="3" id="KW-0813">Transport</keyword>
<evidence type="ECO:0000313" key="9">
    <source>
        <dbReference type="Proteomes" id="UP000198634"/>
    </source>
</evidence>
<dbReference type="RefSeq" id="WP_090269551.1">
    <property type="nucleotide sequence ID" value="NZ_FOEP01000005.1"/>
</dbReference>
<dbReference type="SUPFAM" id="SSF111369">
    <property type="entry name" value="HlyD-like secretion proteins"/>
    <property type="match status" value="1"/>
</dbReference>
<dbReference type="InterPro" id="IPR058625">
    <property type="entry name" value="MdtA-like_BSH"/>
</dbReference>
<dbReference type="STRING" id="657014.SAMN04488092_10583"/>
<dbReference type="Gene3D" id="2.40.50.100">
    <property type="match status" value="1"/>
</dbReference>
<feature type="domain" description="Multidrug resistance protein MdtA-like C-terminal permuted SH3" evidence="7">
    <location>
        <begin position="266"/>
        <end position="322"/>
    </location>
</feature>
<dbReference type="NCBIfam" id="TIGR01730">
    <property type="entry name" value="RND_mfp"/>
    <property type="match status" value="1"/>
</dbReference>
<dbReference type="InterPro" id="IPR006143">
    <property type="entry name" value="RND_pump_MFP"/>
</dbReference>
<dbReference type="InterPro" id="IPR058627">
    <property type="entry name" value="MdtA-like_C"/>
</dbReference>
<evidence type="ECO:0000313" key="8">
    <source>
        <dbReference type="EMBL" id="SEQ26118.1"/>
    </source>
</evidence>
<organism evidence="8 9">
    <name type="scientific">Thalassovita taeanensis</name>
    <dbReference type="NCBI Taxonomy" id="657014"/>
    <lineage>
        <taxon>Bacteria</taxon>
        <taxon>Pseudomonadati</taxon>
        <taxon>Pseudomonadota</taxon>
        <taxon>Alphaproteobacteria</taxon>
        <taxon>Rhodobacterales</taxon>
        <taxon>Roseobacteraceae</taxon>
        <taxon>Thalassovita</taxon>
    </lineage>
</organism>
<dbReference type="GO" id="GO:0015562">
    <property type="term" value="F:efflux transmembrane transporter activity"/>
    <property type="evidence" value="ECO:0007669"/>
    <property type="project" value="TreeGrafter"/>
</dbReference>
<evidence type="ECO:0000256" key="3">
    <source>
        <dbReference type="ARBA" id="ARBA00022448"/>
    </source>
</evidence>
<dbReference type="EMBL" id="FOEP01000005">
    <property type="protein sequence ID" value="SEQ26118.1"/>
    <property type="molecule type" value="Genomic_DNA"/>
</dbReference>
<evidence type="ECO:0000256" key="2">
    <source>
        <dbReference type="ARBA" id="ARBA00009477"/>
    </source>
</evidence>
<feature type="coiled-coil region" evidence="4">
    <location>
        <begin position="95"/>
        <end position="146"/>
    </location>
</feature>
<evidence type="ECO:0000259" key="6">
    <source>
        <dbReference type="Pfam" id="PF25917"/>
    </source>
</evidence>
<dbReference type="Pfam" id="PF25917">
    <property type="entry name" value="BSH_RND"/>
    <property type="match status" value="1"/>
</dbReference>
<dbReference type="GO" id="GO:1990281">
    <property type="term" value="C:efflux pump complex"/>
    <property type="evidence" value="ECO:0007669"/>
    <property type="project" value="TreeGrafter"/>
</dbReference>
<gene>
    <name evidence="8" type="ORF">SAMN04488092_10583</name>
</gene>
<dbReference type="Proteomes" id="UP000198634">
    <property type="component" value="Unassembled WGS sequence"/>
</dbReference>
<keyword evidence="4" id="KW-0175">Coiled coil</keyword>
<dbReference type="Pfam" id="PF25967">
    <property type="entry name" value="RND-MFP_C"/>
    <property type="match status" value="1"/>
</dbReference>
<dbReference type="Gene3D" id="1.10.287.470">
    <property type="entry name" value="Helix hairpin bin"/>
    <property type="match status" value="1"/>
</dbReference>
<dbReference type="Gene3D" id="2.40.420.20">
    <property type="match status" value="1"/>
</dbReference>
<evidence type="ECO:0000256" key="4">
    <source>
        <dbReference type="SAM" id="Coils"/>
    </source>
</evidence>
<evidence type="ECO:0000256" key="5">
    <source>
        <dbReference type="SAM" id="SignalP"/>
    </source>
</evidence>
<evidence type="ECO:0000256" key="1">
    <source>
        <dbReference type="ARBA" id="ARBA00004196"/>
    </source>
</evidence>
<feature type="domain" description="Multidrug resistance protein MdtA-like barrel-sandwich hybrid" evidence="6">
    <location>
        <begin position="52"/>
        <end position="185"/>
    </location>
</feature>
<comment type="subcellular location">
    <subcellularLocation>
        <location evidence="1">Cell envelope</location>
    </subcellularLocation>
</comment>
<evidence type="ECO:0000259" key="7">
    <source>
        <dbReference type="Pfam" id="PF25967"/>
    </source>
</evidence>
<name>A0A1H9EM83_9RHOB</name>
<dbReference type="PANTHER" id="PTHR30469:SF15">
    <property type="entry name" value="HLYD FAMILY OF SECRETION PROTEINS"/>
    <property type="match status" value="1"/>
</dbReference>
<keyword evidence="5" id="KW-0732">Signal</keyword>
<sequence length="332" mass="34604">MTPRLAALALCLLPLAAMPAAAEIATPLAPTQVTEWKAVYGRIEARDQLPARARIGGTLVSLSVAEGDLVEAGQPLATITDEKLVFQLGAIDAQLQSLASQQTNAESELKRGEELLARGVTTVQRLDALRTQVEVLTGQIEATRAQRHVIEQQAAEGTVLAPTTGRVLDVPVAAGAVLMPGETVATIGGGGFFLRVAVPERHATRLTQGAEIAIETGTTSTTGTLARIYPQIQNGRVIADVEVPELSDAFVDARVLVRLPIGTRSALIVPQAALITRSGLDFVAVQDGGTTSLRAVVPGIPEDGWVEILSGLTAGDIVVTDAATNTTGADHE</sequence>
<protein>
    <submittedName>
        <fullName evidence="8">RND family efflux transporter, MFP subunit</fullName>
    </submittedName>
</protein>
<proteinExistence type="inferred from homology"/>
<accession>A0A1H9EM83</accession>
<reference evidence="8 9" key="1">
    <citation type="submission" date="2016-10" db="EMBL/GenBank/DDBJ databases">
        <authorList>
            <person name="de Groot N.N."/>
        </authorList>
    </citation>
    <scope>NUCLEOTIDE SEQUENCE [LARGE SCALE GENOMIC DNA]</scope>
    <source>
        <strain evidence="8 9">DSM 22007</strain>
    </source>
</reference>
<dbReference type="PANTHER" id="PTHR30469">
    <property type="entry name" value="MULTIDRUG RESISTANCE PROTEIN MDTA"/>
    <property type="match status" value="1"/>
</dbReference>